<reference evidence="6 7" key="1">
    <citation type="journal article" date="2015" name="Nature">
        <title>rRNA introns, odd ribosomes, and small enigmatic genomes across a large radiation of phyla.</title>
        <authorList>
            <person name="Brown C.T."/>
            <person name="Hug L.A."/>
            <person name="Thomas B.C."/>
            <person name="Sharon I."/>
            <person name="Castelle C.J."/>
            <person name="Singh A."/>
            <person name="Wilkins M.J."/>
            <person name="Williams K.H."/>
            <person name="Banfield J.F."/>
        </authorList>
    </citation>
    <scope>NUCLEOTIDE SEQUENCE [LARGE SCALE GENOMIC DNA]</scope>
</reference>
<dbReference type="EMBL" id="LBVP01000012">
    <property type="protein sequence ID" value="KKQ89500.1"/>
    <property type="molecule type" value="Genomic_DNA"/>
</dbReference>
<comment type="subunit">
    <text evidence="4">Part of the 50S ribosomal subunit. Contacts protein L20.</text>
</comment>
<comment type="function">
    <text evidence="4 5">This protein binds to 23S rRNA in the presence of protein L20.</text>
</comment>
<dbReference type="GO" id="GO:0019843">
    <property type="term" value="F:rRNA binding"/>
    <property type="evidence" value="ECO:0007669"/>
    <property type="project" value="UniProtKB-UniRule"/>
</dbReference>
<dbReference type="InterPro" id="IPR028909">
    <property type="entry name" value="bL21-like"/>
</dbReference>
<evidence type="ECO:0000256" key="3">
    <source>
        <dbReference type="ARBA" id="ARBA00023274"/>
    </source>
</evidence>
<evidence type="ECO:0000313" key="7">
    <source>
        <dbReference type="Proteomes" id="UP000034893"/>
    </source>
</evidence>
<keyword evidence="3 4" id="KW-0687">Ribonucleoprotein</keyword>
<gene>
    <name evidence="4" type="primary">rplU</name>
    <name evidence="6" type="ORF">UT12_C0012G0011</name>
</gene>
<dbReference type="PATRIC" id="fig|1618414.3.peg.402"/>
<proteinExistence type="inferred from homology"/>
<dbReference type="GO" id="GO:0005737">
    <property type="term" value="C:cytoplasm"/>
    <property type="evidence" value="ECO:0007669"/>
    <property type="project" value="UniProtKB-ARBA"/>
</dbReference>
<dbReference type="GO" id="GO:0005840">
    <property type="term" value="C:ribosome"/>
    <property type="evidence" value="ECO:0007669"/>
    <property type="project" value="UniProtKB-KW"/>
</dbReference>
<dbReference type="AlphaFoldDB" id="A0A0G0LNE3"/>
<dbReference type="NCBIfam" id="TIGR00061">
    <property type="entry name" value="L21"/>
    <property type="match status" value="1"/>
</dbReference>
<dbReference type="InterPro" id="IPR036164">
    <property type="entry name" value="bL21-like_sf"/>
</dbReference>
<dbReference type="PANTHER" id="PTHR21349:SF0">
    <property type="entry name" value="LARGE RIBOSOMAL SUBUNIT PROTEIN BL21M"/>
    <property type="match status" value="1"/>
</dbReference>
<name>A0A0G0LNE3_9BACT</name>
<evidence type="ECO:0000256" key="4">
    <source>
        <dbReference type="HAMAP-Rule" id="MF_01363"/>
    </source>
</evidence>
<dbReference type="GO" id="GO:0006412">
    <property type="term" value="P:translation"/>
    <property type="evidence" value="ECO:0007669"/>
    <property type="project" value="UniProtKB-UniRule"/>
</dbReference>
<keyword evidence="4 5" id="KW-0699">rRNA-binding</keyword>
<evidence type="ECO:0000256" key="1">
    <source>
        <dbReference type="ARBA" id="ARBA00008563"/>
    </source>
</evidence>
<dbReference type="GO" id="GO:1990904">
    <property type="term" value="C:ribonucleoprotein complex"/>
    <property type="evidence" value="ECO:0007669"/>
    <property type="project" value="UniProtKB-KW"/>
</dbReference>
<comment type="similarity">
    <text evidence="1 4 5">Belongs to the bacterial ribosomal protein bL21 family.</text>
</comment>
<keyword evidence="2 4" id="KW-0689">Ribosomal protein</keyword>
<accession>A0A0G0LNE3</accession>
<keyword evidence="4 5" id="KW-0694">RNA-binding</keyword>
<dbReference type="InterPro" id="IPR001787">
    <property type="entry name" value="Ribosomal_bL21"/>
</dbReference>
<comment type="caution">
    <text evidence="6">The sequence shown here is derived from an EMBL/GenBank/DDBJ whole genome shotgun (WGS) entry which is preliminary data.</text>
</comment>
<protein>
    <recommendedName>
        <fullName evidence="4">Large ribosomal subunit protein bL21</fullName>
    </recommendedName>
</protein>
<dbReference type="SUPFAM" id="SSF141091">
    <property type="entry name" value="L21p-like"/>
    <property type="match status" value="1"/>
</dbReference>
<dbReference type="Proteomes" id="UP000034893">
    <property type="component" value="Unassembled WGS sequence"/>
</dbReference>
<dbReference type="PANTHER" id="PTHR21349">
    <property type="entry name" value="50S RIBOSOMAL PROTEIN L21"/>
    <property type="match status" value="1"/>
</dbReference>
<dbReference type="GO" id="GO:0003735">
    <property type="term" value="F:structural constituent of ribosome"/>
    <property type="evidence" value="ECO:0007669"/>
    <property type="project" value="InterPro"/>
</dbReference>
<dbReference type="HAMAP" id="MF_01363">
    <property type="entry name" value="Ribosomal_bL21"/>
    <property type="match status" value="1"/>
</dbReference>
<organism evidence="6 7">
    <name type="scientific">Candidatus Curtissbacteria bacterium GW2011_GWC2_38_9</name>
    <dbReference type="NCBI Taxonomy" id="1618414"/>
    <lineage>
        <taxon>Bacteria</taxon>
        <taxon>Candidatus Curtissiibacteriota</taxon>
    </lineage>
</organism>
<evidence type="ECO:0000313" key="6">
    <source>
        <dbReference type="EMBL" id="KKQ89500.1"/>
    </source>
</evidence>
<sequence length="111" mass="12604">MLKFTSMDTWAVIKTGGKQYKVQEGETLEVEKIGKKEGDSVKFDEVLLVSSNGTLKIGKPLLEKAAVKAKILEDFKSKKVRVVKFKSKSHYLRIRGHRQSKTKVLIEKIQV</sequence>
<evidence type="ECO:0000256" key="5">
    <source>
        <dbReference type="RuleBase" id="RU000562"/>
    </source>
</evidence>
<evidence type="ECO:0000256" key="2">
    <source>
        <dbReference type="ARBA" id="ARBA00022980"/>
    </source>
</evidence>
<dbReference type="Pfam" id="PF00829">
    <property type="entry name" value="Ribosomal_L21p"/>
    <property type="match status" value="1"/>
</dbReference>